<keyword evidence="2" id="KW-1185">Reference proteome</keyword>
<accession>A0A6M5YE34</accession>
<evidence type="ECO:0008006" key="3">
    <source>
        <dbReference type="Google" id="ProtNLM"/>
    </source>
</evidence>
<proteinExistence type="predicted"/>
<evidence type="ECO:0000313" key="1">
    <source>
        <dbReference type="EMBL" id="QJW91580.1"/>
    </source>
</evidence>
<protein>
    <recommendedName>
        <fullName evidence="3">Outer membrane protein beta-barrel domain-containing protein</fullName>
    </recommendedName>
</protein>
<sequence>MKRVFLTILASVVTSLSFCQSQKSFILSYQDKKGFFAVSAGGSLPLGRFASCSVTDSKAGMAGQGLAVNAAIGYRIVGPVGLMVRGEQHQNALQTHELIDAASRANSTVWTAKADNWSITTLMAGPYISIPMERFSLDARLLVGQAMTRLPETAMSAKFGDVNMLVKTTGSPNAAVALGGGVSLRYRLGRCLSLHLSGDYTHSQFTFDAVTSKSLSSYGTLQTSRFNCQRVMSVVSASAGLMVLFGNHYRPF</sequence>
<dbReference type="EMBL" id="CP053435">
    <property type="protein sequence ID" value="QJW91580.1"/>
    <property type="molecule type" value="Genomic_DNA"/>
</dbReference>
<dbReference type="KEGG" id="stae:HNV11_20445"/>
<dbReference type="RefSeq" id="WP_171741429.1">
    <property type="nucleotide sequence ID" value="NZ_CP053435.1"/>
</dbReference>
<evidence type="ECO:0000313" key="2">
    <source>
        <dbReference type="Proteomes" id="UP000502756"/>
    </source>
</evidence>
<name>A0A6M5YE34_9BACT</name>
<dbReference type="Proteomes" id="UP000502756">
    <property type="component" value="Chromosome"/>
</dbReference>
<organism evidence="1 2">
    <name type="scientific">Spirosoma taeanense</name>
    <dbReference type="NCBI Taxonomy" id="2735870"/>
    <lineage>
        <taxon>Bacteria</taxon>
        <taxon>Pseudomonadati</taxon>
        <taxon>Bacteroidota</taxon>
        <taxon>Cytophagia</taxon>
        <taxon>Cytophagales</taxon>
        <taxon>Cytophagaceae</taxon>
        <taxon>Spirosoma</taxon>
    </lineage>
</organism>
<gene>
    <name evidence="1" type="ORF">HNV11_20445</name>
</gene>
<dbReference type="AlphaFoldDB" id="A0A6M5YE34"/>
<reference evidence="1 2" key="1">
    <citation type="submission" date="2020-05" db="EMBL/GenBank/DDBJ databases">
        <title>Genome sequencing of Spirosoma sp. TS118.</title>
        <authorList>
            <person name="Lee J.-H."/>
            <person name="Jeong S."/>
            <person name="Zhao L."/>
            <person name="Jung J.-H."/>
            <person name="Kim M.-K."/>
            <person name="Lim S."/>
        </authorList>
    </citation>
    <scope>NUCLEOTIDE SEQUENCE [LARGE SCALE GENOMIC DNA]</scope>
    <source>
        <strain evidence="1 2">TS118</strain>
    </source>
</reference>